<comment type="caution">
    <text evidence="1">The sequence shown here is derived from an EMBL/GenBank/DDBJ whole genome shotgun (WGS) entry which is preliminary data.</text>
</comment>
<dbReference type="SUPFAM" id="SSF56112">
    <property type="entry name" value="Protein kinase-like (PK-like)"/>
    <property type="match status" value="1"/>
</dbReference>
<protein>
    <submittedName>
        <fullName evidence="1">DUF2252 domain-containing protein</fullName>
    </submittedName>
</protein>
<gene>
    <name evidence="1" type="ORF">OL599_02685</name>
</gene>
<dbReference type="AlphaFoldDB" id="A0AA41YKE2"/>
<dbReference type="PANTHER" id="PTHR39441:SF1">
    <property type="entry name" value="DUF2252 DOMAIN-CONTAINING PROTEIN"/>
    <property type="match status" value="1"/>
</dbReference>
<keyword evidence="2" id="KW-1185">Reference proteome</keyword>
<sequence length="406" mass="44493">MNKAVRASCQPDQRQAALAARRNRKMAASANAYVRGSTTRFYAWLGQSDRCTVPDGPEVWICGDCHVGNLGPVASADGELEIQIRDLDQTVIGNPAHDLIRLGLSLAMAARGSDLPGVTTAHVLEHMMEGYAAAFTQPDGAGDGHTDMPKAVRLVMRKAAGRSWRNLADERIEGVAPVIPLGRRFWPLEPSERAAIDALFGTEELRALATALRGRDDGADVRVVDAAYWRKGCSSLGQLRFAVLVAVEGRKGRLRHCLMDIKEAIAAAAPRYADSGMPRDNARRVVEGARNLSPFLGERMVAARLLDRAVFVRELLPQDLKLQIEQLTREEAVEVARFLTTVVGRAHARQMDPATGASWLAELQRNSSRSLDAPSWLWSSIVELVGAHEQAYLEHCRRYAMETDAA</sequence>
<dbReference type="RefSeq" id="WP_264712048.1">
    <property type="nucleotide sequence ID" value="NZ_JAPDNT010000001.1"/>
</dbReference>
<name>A0AA41YKE2_9PROT</name>
<reference evidence="1" key="1">
    <citation type="submission" date="2022-09" db="EMBL/GenBank/DDBJ databases">
        <title>Rhodovastum sp. nov. RN2-1 isolated from soil in Seongnam, South Korea.</title>
        <authorList>
            <person name="Le N.T."/>
        </authorList>
    </citation>
    <scope>NUCLEOTIDE SEQUENCE</scope>
    <source>
        <strain evidence="1">RN2-1</strain>
    </source>
</reference>
<dbReference type="Proteomes" id="UP001165679">
    <property type="component" value="Unassembled WGS sequence"/>
</dbReference>
<accession>A0AA41YKE2</accession>
<dbReference type="PANTHER" id="PTHR39441">
    <property type="entry name" value="DUF2252 DOMAIN-CONTAINING PROTEIN"/>
    <property type="match status" value="1"/>
</dbReference>
<dbReference type="InterPro" id="IPR011009">
    <property type="entry name" value="Kinase-like_dom_sf"/>
</dbReference>
<evidence type="ECO:0000313" key="1">
    <source>
        <dbReference type="EMBL" id="MCW3473473.1"/>
    </source>
</evidence>
<reference evidence="1" key="2">
    <citation type="submission" date="2022-10" db="EMBL/GenBank/DDBJ databases">
        <authorList>
            <person name="Trinh H.N."/>
        </authorList>
    </citation>
    <scope>NUCLEOTIDE SEQUENCE</scope>
    <source>
        <strain evidence="1">RN2-1</strain>
    </source>
</reference>
<dbReference type="EMBL" id="JAPDNT010000001">
    <property type="protein sequence ID" value="MCW3473473.1"/>
    <property type="molecule type" value="Genomic_DNA"/>
</dbReference>
<dbReference type="Pfam" id="PF10009">
    <property type="entry name" value="DUF2252"/>
    <property type="match status" value="1"/>
</dbReference>
<evidence type="ECO:0000313" key="2">
    <source>
        <dbReference type="Proteomes" id="UP001165679"/>
    </source>
</evidence>
<dbReference type="InterPro" id="IPR018721">
    <property type="entry name" value="DUF2252"/>
</dbReference>
<proteinExistence type="predicted"/>
<organism evidence="1 2">
    <name type="scientific">Limobrevibacterium gyesilva</name>
    <dbReference type="NCBI Taxonomy" id="2991712"/>
    <lineage>
        <taxon>Bacteria</taxon>
        <taxon>Pseudomonadati</taxon>
        <taxon>Pseudomonadota</taxon>
        <taxon>Alphaproteobacteria</taxon>
        <taxon>Acetobacterales</taxon>
        <taxon>Acetobacteraceae</taxon>
        <taxon>Limobrevibacterium</taxon>
    </lineage>
</organism>